<dbReference type="Proteomes" id="UP000217999">
    <property type="component" value="Unassembled WGS sequence"/>
</dbReference>
<dbReference type="RefSeq" id="WP_095549691.1">
    <property type="nucleotide sequence ID" value="NZ_NSJF01000003.1"/>
</dbReference>
<dbReference type="InterPro" id="IPR003423">
    <property type="entry name" value="OMP_efflux"/>
</dbReference>
<dbReference type="PANTHER" id="PTHR30203">
    <property type="entry name" value="OUTER MEMBRANE CATION EFFLUX PROTEIN"/>
    <property type="match status" value="1"/>
</dbReference>
<dbReference type="SUPFAM" id="SSF56954">
    <property type="entry name" value="Outer membrane efflux proteins (OEP)"/>
    <property type="match status" value="1"/>
</dbReference>
<dbReference type="EMBL" id="NSJF01000003">
    <property type="protein sequence ID" value="PAT34612.1"/>
    <property type="molecule type" value="Genomic_DNA"/>
</dbReference>
<gene>
    <name evidence="3" type="ORF">CK620_06855</name>
</gene>
<keyword evidence="2" id="KW-0472">Membrane</keyword>
<keyword evidence="2" id="KW-1134">Transmembrane beta strand</keyword>
<comment type="similarity">
    <text evidence="1 2">Belongs to the outer membrane factor (OMF) (TC 1.B.17) family.</text>
</comment>
<dbReference type="GO" id="GO:0015562">
    <property type="term" value="F:efflux transmembrane transporter activity"/>
    <property type="evidence" value="ECO:0007669"/>
    <property type="project" value="InterPro"/>
</dbReference>
<dbReference type="AlphaFoldDB" id="A0A2A2AA16"/>
<keyword evidence="2" id="KW-0449">Lipoprotein</keyword>
<organism evidence="3 4">
    <name type="scientific">Vandammella animalimorsus</name>
    <dbReference type="NCBI Taxonomy" id="2029117"/>
    <lineage>
        <taxon>Bacteria</taxon>
        <taxon>Pseudomonadati</taxon>
        <taxon>Pseudomonadota</taxon>
        <taxon>Betaproteobacteria</taxon>
        <taxon>Burkholderiales</taxon>
        <taxon>Comamonadaceae</taxon>
        <taxon>Vandammella</taxon>
    </lineage>
</organism>
<reference evidence="3 4" key="1">
    <citation type="submission" date="2017-08" db="EMBL/GenBank/DDBJ databases">
        <title>WGS of Clinical strains of the CDC Group NO-1 linked to zoonotic infections in humans.</title>
        <authorList>
            <person name="Bernier A.-M."/>
            <person name="Bernard K."/>
        </authorList>
    </citation>
    <scope>NUCLEOTIDE SEQUENCE [LARGE SCALE GENOMIC DNA]</scope>
    <source>
        <strain evidence="3 4">NML03-0146</strain>
    </source>
</reference>
<name>A0A2A2AA16_9BURK</name>
<keyword evidence="2" id="KW-0812">Transmembrane</keyword>
<evidence type="ECO:0000256" key="2">
    <source>
        <dbReference type="RuleBase" id="RU362097"/>
    </source>
</evidence>
<dbReference type="PANTHER" id="PTHR30203:SF32">
    <property type="entry name" value="CATION EFFLUX SYSTEM PROTEIN CUSC"/>
    <property type="match status" value="1"/>
</dbReference>
<evidence type="ECO:0000256" key="1">
    <source>
        <dbReference type="ARBA" id="ARBA00007613"/>
    </source>
</evidence>
<dbReference type="NCBIfam" id="TIGR01845">
    <property type="entry name" value="outer_NodT"/>
    <property type="match status" value="1"/>
</dbReference>
<dbReference type="GO" id="GO:0005886">
    <property type="term" value="C:plasma membrane"/>
    <property type="evidence" value="ECO:0007669"/>
    <property type="project" value="UniProtKB-SubCell"/>
</dbReference>
<dbReference type="Gene3D" id="1.20.1600.10">
    <property type="entry name" value="Outer membrane efflux proteins (OEP)"/>
    <property type="match status" value="1"/>
</dbReference>
<evidence type="ECO:0000313" key="4">
    <source>
        <dbReference type="Proteomes" id="UP000217999"/>
    </source>
</evidence>
<dbReference type="Gene3D" id="2.20.200.10">
    <property type="entry name" value="Outer membrane efflux proteins (OEP)"/>
    <property type="match status" value="1"/>
</dbReference>
<keyword evidence="2" id="KW-0564">Palmitate</keyword>
<dbReference type="InterPro" id="IPR010131">
    <property type="entry name" value="MdtP/NodT-like"/>
</dbReference>
<dbReference type="Pfam" id="PF02321">
    <property type="entry name" value="OEP"/>
    <property type="match status" value="2"/>
</dbReference>
<evidence type="ECO:0000313" key="3">
    <source>
        <dbReference type="EMBL" id="PAT34612.1"/>
    </source>
</evidence>
<accession>A0A2A2AA16</accession>
<comment type="subcellular location">
    <subcellularLocation>
        <location evidence="2">Cell membrane</location>
        <topology evidence="2">Lipid-anchor</topology>
    </subcellularLocation>
</comment>
<protein>
    <submittedName>
        <fullName evidence="3">Multidrug transporter</fullName>
    </submittedName>
</protein>
<proteinExistence type="inferred from homology"/>
<comment type="caution">
    <text evidence="3">The sequence shown here is derived from an EMBL/GenBank/DDBJ whole genome shotgun (WGS) entry which is preliminary data.</text>
</comment>
<sequence>MNPNRPAPPYPLRPQQRRLLLRPALGALAALATAAALSGCAMIPAYEPPAVSVPEHFAYDTPAPQDQPAIQAASLGWKDYFADARLHRLIELALARNTDLRRAALNAEAVRQQYMIARADQLPALGASAGASRARVAQDLSPNGAAYVASSYSVGLGITAYEIDLFGKLRSASEAALQAYLGSAASRDSAHLALVAAVAKAYFNERYAQQAMALAQSVLTTREQTYALTQLKHRSGVVSALDLRQQEALIESAKADYAGAVQARQQALNALAMLINQPLPEDLPEGLPLAQQFKIERLPAGLSSEVLLNRPDIRAAEFALKQANAQIGAARAAFFPSIRLTSSVGTGSNELSGLFGGGNHTWSFAPAITLPIFNWGSLQANLDAAKVRQQAQIVNYEAAVQAAFRDVANALVAREQLQQRHAANTRQSQAYEQALQLVRLRYQHGVASALDLLDAERSSYAANMALLANQLTQLENLADLYKALGGGLKP</sequence>